<dbReference type="PROSITE" id="PS51935">
    <property type="entry name" value="NLPC_P60"/>
    <property type="match status" value="1"/>
</dbReference>
<dbReference type="Proteomes" id="UP001597399">
    <property type="component" value="Unassembled WGS sequence"/>
</dbReference>
<feature type="coiled-coil region" evidence="6">
    <location>
        <begin position="44"/>
        <end position="114"/>
    </location>
</feature>
<evidence type="ECO:0000256" key="8">
    <source>
        <dbReference type="SAM" id="SignalP"/>
    </source>
</evidence>
<dbReference type="Pfam" id="PF24568">
    <property type="entry name" value="CC_PcsB"/>
    <property type="match status" value="1"/>
</dbReference>
<dbReference type="EMBL" id="JBHUMQ010000031">
    <property type="protein sequence ID" value="MFD2694806.1"/>
    <property type="molecule type" value="Genomic_DNA"/>
</dbReference>
<protein>
    <submittedName>
        <fullName evidence="10">Coiled-coil domain-containing protein</fullName>
    </submittedName>
</protein>
<evidence type="ECO:0000259" key="9">
    <source>
        <dbReference type="PROSITE" id="PS51935"/>
    </source>
</evidence>
<feature type="domain" description="NlpC/P60" evidence="9">
    <location>
        <begin position="296"/>
        <end position="419"/>
    </location>
</feature>
<evidence type="ECO:0000313" key="11">
    <source>
        <dbReference type="Proteomes" id="UP001597399"/>
    </source>
</evidence>
<dbReference type="InterPro" id="IPR038765">
    <property type="entry name" value="Papain-like_cys_pep_sf"/>
</dbReference>
<keyword evidence="6" id="KW-0175">Coiled coil</keyword>
<comment type="similarity">
    <text evidence="1">Belongs to the peptidase C40 family.</text>
</comment>
<proteinExistence type="inferred from homology"/>
<keyword evidence="11" id="KW-1185">Reference proteome</keyword>
<evidence type="ECO:0000256" key="2">
    <source>
        <dbReference type="ARBA" id="ARBA00022670"/>
    </source>
</evidence>
<comment type="caution">
    <text evidence="10">The sequence shown here is derived from an EMBL/GenBank/DDBJ whole genome shotgun (WGS) entry which is preliminary data.</text>
</comment>
<name>A0ABW5S4W4_9BACL</name>
<dbReference type="InterPro" id="IPR057309">
    <property type="entry name" value="PcsB_CC"/>
</dbReference>
<gene>
    <name evidence="10" type="ORF">ACFSUE_14410</name>
</gene>
<feature type="compositionally biased region" description="Low complexity" evidence="7">
    <location>
        <begin position="247"/>
        <end position="286"/>
    </location>
</feature>
<dbReference type="InterPro" id="IPR051202">
    <property type="entry name" value="Peptidase_C40"/>
</dbReference>
<evidence type="ECO:0000256" key="1">
    <source>
        <dbReference type="ARBA" id="ARBA00007074"/>
    </source>
</evidence>
<evidence type="ECO:0000256" key="4">
    <source>
        <dbReference type="ARBA" id="ARBA00022801"/>
    </source>
</evidence>
<keyword evidence="2" id="KW-0645">Protease</keyword>
<sequence>MKMNKKKATVTLALTFGLTYTSIAPSVTYASPSLSEINSKTSAQKSLKDQLNKQQQAIQNELTEMNKKQLKLTGEISDGQAEINQNNDQIGALKAEITEINKRIEKRKALLKDRLVSIYKNGGSVNYLNVLLGSKNFGDFIDRTFALTTITNQDQKIITDQKNDQAAVKTKKASVERKQAANVARLEKLKKTLTEVVALQEKKKIASKALDRKQESVSDQLASLTNAAEELKRASIKPVSYTPSGESNDSADSSNSSNSGSSNNSSANDQSSNNSSSSSNDSAQSQPVGLSASVSTGGISGILGYGNRFIGRSTYVFGASNPAAGQFDCSGFVHAAFAANGIGVGRSTGALVSQGSAVSFGSARPGDLVFFDTYKTNGHVGIYLGGGRFIGSQSSTGVAIVSMNNPYWKSHFRGVVRRILN</sequence>
<dbReference type="InterPro" id="IPR000064">
    <property type="entry name" value="NLP_P60_dom"/>
</dbReference>
<feature type="region of interest" description="Disordered" evidence="7">
    <location>
        <begin position="235"/>
        <end position="290"/>
    </location>
</feature>
<dbReference type="PANTHER" id="PTHR47053:SF1">
    <property type="entry name" value="MUREIN DD-ENDOPEPTIDASE MEPH-RELATED"/>
    <property type="match status" value="1"/>
</dbReference>
<evidence type="ECO:0000256" key="5">
    <source>
        <dbReference type="ARBA" id="ARBA00022807"/>
    </source>
</evidence>
<feature type="chain" id="PRO_5046715876" evidence="8">
    <location>
        <begin position="25"/>
        <end position="421"/>
    </location>
</feature>
<dbReference type="Pfam" id="PF00877">
    <property type="entry name" value="NLPC_P60"/>
    <property type="match status" value="1"/>
</dbReference>
<dbReference type="Gene3D" id="3.90.1720.10">
    <property type="entry name" value="endopeptidase domain like (from Nostoc punctiforme)"/>
    <property type="match status" value="1"/>
</dbReference>
<dbReference type="Gene3D" id="6.10.250.3150">
    <property type="match status" value="1"/>
</dbReference>
<evidence type="ECO:0000313" key="10">
    <source>
        <dbReference type="EMBL" id="MFD2694806.1"/>
    </source>
</evidence>
<accession>A0ABW5S4W4</accession>
<evidence type="ECO:0000256" key="6">
    <source>
        <dbReference type="SAM" id="Coils"/>
    </source>
</evidence>
<organism evidence="10 11">
    <name type="scientific">Sporolactobacillus shoreicorticis</name>
    <dbReference type="NCBI Taxonomy" id="1923877"/>
    <lineage>
        <taxon>Bacteria</taxon>
        <taxon>Bacillati</taxon>
        <taxon>Bacillota</taxon>
        <taxon>Bacilli</taxon>
        <taxon>Bacillales</taxon>
        <taxon>Sporolactobacillaceae</taxon>
        <taxon>Sporolactobacillus</taxon>
    </lineage>
</organism>
<evidence type="ECO:0000256" key="3">
    <source>
        <dbReference type="ARBA" id="ARBA00022729"/>
    </source>
</evidence>
<feature type="coiled-coil region" evidence="6">
    <location>
        <begin position="183"/>
        <end position="234"/>
    </location>
</feature>
<dbReference type="RefSeq" id="WP_253061976.1">
    <property type="nucleotide sequence ID" value="NZ_JAMXWM010000011.1"/>
</dbReference>
<evidence type="ECO:0000256" key="7">
    <source>
        <dbReference type="SAM" id="MobiDB-lite"/>
    </source>
</evidence>
<dbReference type="SUPFAM" id="SSF54001">
    <property type="entry name" value="Cysteine proteinases"/>
    <property type="match status" value="1"/>
</dbReference>
<keyword evidence="5" id="KW-0788">Thiol protease</keyword>
<keyword evidence="4" id="KW-0378">Hydrolase</keyword>
<dbReference type="PANTHER" id="PTHR47053">
    <property type="entry name" value="MUREIN DD-ENDOPEPTIDASE MEPH-RELATED"/>
    <property type="match status" value="1"/>
</dbReference>
<feature type="signal peptide" evidence="8">
    <location>
        <begin position="1"/>
        <end position="24"/>
    </location>
</feature>
<keyword evidence="3 8" id="KW-0732">Signal</keyword>
<reference evidence="11" key="1">
    <citation type="journal article" date="2019" name="Int. J. Syst. Evol. Microbiol.">
        <title>The Global Catalogue of Microorganisms (GCM) 10K type strain sequencing project: providing services to taxonomists for standard genome sequencing and annotation.</title>
        <authorList>
            <consortium name="The Broad Institute Genomics Platform"/>
            <consortium name="The Broad Institute Genome Sequencing Center for Infectious Disease"/>
            <person name="Wu L."/>
            <person name="Ma J."/>
        </authorList>
    </citation>
    <scope>NUCLEOTIDE SEQUENCE [LARGE SCALE GENOMIC DNA]</scope>
    <source>
        <strain evidence="11">TISTR 2466</strain>
    </source>
</reference>